<protein>
    <submittedName>
        <fullName evidence="2">Uncharacterized protein</fullName>
    </submittedName>
</protein>
<proteinExistence type="predicted"/>
<name>A0A0A9EG35_ARUDO</name>
<accession>A0A0A9EG35</accession>
<reference evidence="2" key="1">
    <citation type="submission" date="2014-09" db="EMBL/GenBank/DDBJ databases">
        <authorList>
            <person name="Magalhaes I.L.F."/>
            <person name="Oliveira U."/>
            <person name="Santos F.R."/>
            <person name="Vidigal T.H.D.A."/>
            <person name="Brescovit A.D."/>
            <person name="Santos A.J."/>
        </authorList>
    </citation>
    <scope>NUCLEOTIDE SEQUENCE</scope>
    <source>
        <tissue evidence="2">Shoot tissue taken approximately 20 cm above the soil surface</tissue>
    </source>
</reference>
<organism evidence="2">
    <name type="scientific">Arundo donax</name>
    <name type="common">Giant reed</name>
    <name type="synonym">Donax arundinaceus</name>
    <dbReference type="NCBI Taxonomy" id="35708"/>
    <lineage>
        <taxon>Eukaryota</taxon>
        <taxon>Viridiplantae</taxon>
        <taxon>Streptophyta</taxon>
        <taxon>Embryophyta</taxon>
        <taxon>Tracheophyta</taxon>
        <taxon>Spermatophyta</taxon>
        <taxon>Magnoliopsida</taxon>
        <taxon>Liliopsida</taxon>
        <taxon>Poales</taxon>
        <taxon>Poaceae</taxon>
        <taxon>PACMAD clade</taxon>
        <taxon>Arundinoideae</taxon>
        <taxon>Arundineae</taxon>
        <taxon>Arundo</taxon>
    </lineage>
</organism>
<feature type="region of interest" description="Disordered" evidence="1">
    <location>
        <begin position="1"/>
        <end position="22"/>
    </location>
</feature>
<reference evidence="2" key="2">
    <citation type="journal article" date="2015" name="Data Brief">
        <title>Shoot transcriptome of the giant reed, Arundo donax.</title>
        <authorList>
            <person name="Barrero R.A."/>
            <person name="Guerrero F.D."/>
            <person name="Moolhuijzen P."/>
            <person name="Goolsby J.A."/>
            <person name="Tidwell J."/>
            <person name="Bellgard S.E."/>
            <person name="Bellgard M.I."/>
        </authorList>
    </citation>
    <scope>NUCLEOTIDE SEQUENCE</scope>
    <source>
        <tissue evidence="2">Shoot tissue taken approximately 20 cm above the soil surface</tissue>
    </source>
</reference>
<evidence type="ECO:0000313" key="2">
    <source>
        <dbReference type="EMBL" id="JAD94997.1"/>
    </source>
</evidence>
<dbReference type="AlphaFoldDB" id="A0A0A9EG35"/>
<evidence type="ECO:0000256" key="1">
    <source>
        <dbReference type="SAM" id="MobiDB-lite"/>
    </source>
</evidence>
<sequence length="22" mass="2492">MAPVMATEKTSPRLPSCQARWM</sequence>
<dbReference type="EMBL" id="GBRH01202898">
    <property type="protein sequence ID" value="JAD94997.1"/>
    <property type="molecule type" value="Transcribed_RNA"/>
</dbReference>